<reference evidence="4" key="1">
    <citation type="submission" date="2023-01" db="EMBL/GenBank/DDBJ databases">
        <title>Metagenome sequencing of chrysophaentin producing Chrysophaeum taylorii.</title>
        <authorList>
            <person name="Davison J."/>
            <person name="Bewley C."/>
        </authorList>
    </citation>
    <scope>NUCLEOTIDE SEQUENCE</scope>
    <source>
        <strain evidence="4">NIES-1699</strain>
    </source>
</reference>
<sequence>MVRRRRLVDIVLILATRVTRADEDGPTPVPSLDPTVVVPEWAKNVTCSAISSAKEIEHCYEEHDGVCVTSVEECTSVYSGSVPVFDGCGYPEGKACFCCHGASSFKPSPVPTVAPSTGLPAWVDEATTCARLLDGDRTRACWNNHHGICVESEAECELFAGTFANGTGCDATSGSGCACCRDAYTFLPTATPSISPTVELPVWVESGTTCASSLAADRTRACWENHRGVCVADEAECELFGGTFANGTGCDATSGSGCACCRDAYTLLPTRTPTVSPSAALPAWVDEATTCARLLGGHHTRKCWENHHGVCVDGEDECDLFGGTFVEDGGCGSDSDSGCSCCRDAYSIPPSPIPTPLPTDGVPEWVFNVTECADGASRREVIHCWEHHHGVCVGSDDQCAVAFEGSFANTTGCGGPEGSGCSCCHDVYTFLPTTAPTVATTAAPNASTSASSSKKKKSNDDDLILILIIILLLICVCINCCIIFFFCCRKKDEEVVEEQKAVENVMVDSEAQTDEAYDDDEQPEEEEEEEEPLDEVLLREEEEEPAVEQEEKPADPESYFEAAAFATDDYQSSYAPEPAYEQRYGPLEEAGFEDFDNELLAPIPKPVAARKLAKKKPKQSRRAKAKNDDDDDDVKNNKDPKLCFFCADTTNT</sequence>
<protein>
    <submittedName>
        <fullName evidence="4">Uncharacterized protein</fullName>
    </submittedName>
</protein>
<feature type="signal peptide" evidence="3">
    <location>
        <begin position="1"/>
        <end position="21"/>
    </location>
</feature>
<feature type="transmembrane region" description="Helical" evidence="2">
    <location>
        <begin position="463"/>
        <end position="487"/>
    </location>
</feature>
<evidence type="ECO:0000313" key="4">
    <source>
        <dbReference type="EMBL" id="KAJ8604961.1"/>
    </source>
</evidence>
<dbReference type="Proteomes" id="UP001230188">
    <property type="component" value="Unassembled WGS sequence"/>
</dbReference>
<evidence type="ECO:0000313" key="5">
    <source>
        <dbReference type="Proteomes" id="UP001230188"/>
    </source>
</evidence>
<keyword evidence="2" id="KW-0472">Membrane</keyword>
<organism evidence="4 5">
    <name type="scientific">Chrysophaeum taylorii</name>
    <dbReference type="NCBI Taxonomy" id="2483200"/>
    <lineage>
        <taxon>Eukaryota</taxon>
        <taxon>Sar</taxon>
        <taxon>Stramenopiles</taxon>
        <taxon>Ochrophyta</taxon>
        <taxon>Pelagophyceae</taxon>
        <taxon>Pelagomonadales</taxon>
        <taxon>Pelagomonadaceae</taxon>
        <taxon>Chrysophaeum</taxon>
    </lineage>
</organism>
<comment type="caution">
    <text evidence="4">The sequence shown here is derived from an EMBL/GenBank/DDBJ whole genome shotgun (WGS) entry which is preliminary data.</text>
</comment>
<keyword evidence="2" id="KW-1133">Transmembrane helix</keyword>
<dbReference type="AlphaFoldDB" id="A0AAD7XLR5"/>
<keyword evidence="2" id="KW-0812">Transmembrane</keyword>
<feature type="chain" id="PRO_5042015584" evidence="3">
    <location>
        <begin position="22"/>
        <end position="652"/>
    </location>
</feature>
<evidence type="ECO:0000256" key="1">
    <source>
        <dbReference type="SAM" id="MobiDB-lite"/>
    </source>
</evidence>
<feature type="compositionally biased region" description="Acidic residues" evidence="1">
    <location>
        <begin position="511"/>
        <end position="548"/>
    </location>
</feature>
<keyword evidence="3" id="KW-0732">Signal</keyword>
<dbReference type="EMBL" id="JAQMWT010000319">
    <property type="protein sequence ID" value="KAJ8604961.1"/>
    <property type="molecule type" value="Genomic_DNA"/>
</dbReference>
<evidence type="ECO:0000256" key="2">
    <source>
        <dbReference type="SAM" id="Phobius"/>
    </source>
</evidence>
<accession>A0AAD7XLR5</accession>
<name>A0AAD7XLR5_9STRA</name>
<feature type="region of interest" description="Disordered" evidence="1">
    <location>
        <begin position="606"/>
        <end position="641"/>
    </location>
</feature>
<gene>
    <name evidence="4" type="ORF">CTAYLR_006888</name>
</gene>
<keyword evidence="5" id="KW-1185">Reference proteome</keyword>
<feature type="region of interest" description="Disordered" evidence="1">
    <location>
        <begin position="506"/>
        <end position="562"/>
    </location>
</feature>
<evidence type="ECO:0000256" key="3">
    <source>
        <dbReference type="SAM" id="SignalP"/>
    </source>
</evidence>
<feature type="compositionally biased region" description="Basic residues" evidence="1">
    <location>
        <begin position="611"/>
        <end position="624"/>
    </location>
</feature>
<proteinExistence type="predicted"/>